<evidence type="ECO:0000256" key="1">
    <source>
        <dbReference type="ARBA" id="ARBA00010790"/>
    </source>
</evidence>
<accession>A0A6J3C469</accession>
<gene>
    <name evidence="4" type="primary">LOC113514715</name>
</gene>
<organism evidence="3 4">
    <name type="scientific">Galleria mellonella</name>
    <name type="common">Greater wax moth</name>
    <dbReference type="NCBI Taxonomy" id="7137"/>
    <lineage>
        <taxon>Eukaryota</taxon>
        <taxon>Metazoa</taxon>
        <taxon>Ecdysozoa</taxon>
        <taxon>Arthropoda</taxon>
        <taxon>Hexapoda</taxon>
        <taxon>Insecta</taxon>
        <taxon>Pterygota</taxon>
        <taxon>Neoptera</taxon>
        <taxon>Endopterygota</taxon>
        <taxon>Lepidoptera</taxon>
        <taxon>Glossata</taxon>
        <taxon>Ditrysia</taxon>
        <taxon>Pyraloidea</taxon>
        <taxon>Pyralidae</taxon>
        <taxon>Galleriinae</taxon>
        <taxon>Galleria</taxon>
    </lineage>
</organism>
<reference evidence="4" key="1">
    <citation type="submission" date="2025-08" db="UniProtKB">
        <authorList>
            <consortium name="RefSeq"/>
        </authorList>
    </citation>
    <scope>IDENTIFICATION</scope>
    <source>
        <tissue evidence="4">Whole larvae</tissue>
    </source>
</reference>
<dbReference type="SUPFAM" id="SSF54373">
    <property type="entry name" value="FAD-linked reductases, C-terminal domain"/>
    <property type="match status" value="1"/>
</dbReference>
<dbReference type="KEGG" id="gmw:113514715"/>
<dbReference type="PANTHER" id="PTHR11552:SF154">
    <property type="entry name" value="FI04917P"/>
    <property type="match status" value="1"/>
</dbReference>
<proteinExistence type="inferred from homology"/>
<dbReference type="InParanoid" id="A0A6J3C469"/>
<dbReference type="PROSITE" id="PS00624">
    <property type="entry name" value="GMC_OXRED_2"/>
    <property type="match status" value="1"/>
</dbReference>
<name>A0A6J3C469_GALME</name>
<dbReference type="Gene3D" id="3.30.560.10">
    <property type="entry name" value="Glucose Oxidase, domain 3"/>
    <property type="match status" value="1"/>
</dbReference>
<dbReference type="PANTHER" id="PTHR11552">
    <property type="entry name" value="GLUCOSE-METHANOL-CHOLINE GMC OXIDOREDUCTASE"/>
    <property type="match status" value="1"/>
</dbReference>
<dbReference type="Pfam" id="PF00732">
    <property type="entry name" value="GMC_oxred_N"/>
    <property type="match status" value="1"/>
</dbReference>
<dbReference type="InterPro" id="IPR036188">
    <property type="entry name" value="FAD/NAD-bd_sf"/>
</dbReference>
<dbReference type="AlphaFoldDB" id="A0A6J3C469"/>
<dbReference type="Pfam" id="PF05199">
    <property type="entry name" value="GMC_oxred_C"/>
    <property type="match status" value="1"/>
</dbReference>
<dbReference type="GO" id="GO:0016614">
    <property type="term" value="F:oxidoreductase activity, acting on CH-OH group of donors"/>
    <property type="evidence" value="ECO:0007669"/>
    <property type="project" value="InterPro"/>
</dbReference>
<dbReference type="Gene3D" id="3.50.50.60">
    <property type="entry name" value="FAD/NAD(P)-binding domain"/>
    <property type="match status" value="1"/>
</dbReference>
<dbReference type="RefSeq" id="XP_031767166.2">
    <property type="nucleotide sequence ID" value="XM_031911306.2"/>
</dbReference>
<keyword evidence="3" id="KW-1185">Reference proteome</keyword>
<evidence type="ECO:0000313" key="3">
    <source>
        <dbReference type="Proteomes" id="UP001652740"/>
    </source>
</evidence>
<dbReference type="InterPro" id="IPR012132">
    <property type="entry name" value="GMC_OxRdtase"/>
</dbReference>
<dbReference type="InterPro" id="IPR000172">
    <property type="entry name" value="GMC_OxRdtase_N"/>
</dbReference>
<dbReference type="InterPro" id="IPR007867">
    <property type="entry name" value="GMC_OxRtase_C"/>
</dbReference>
<evidence type="ECO:0000259" key="2">
    <source>
        <dbReference type="PROSITE" id="PS00624"/>
    </source>
</evidence>
<dbReference type="SUPFAM" id="SSF51905">
    <property type="entry name" value="FAD/NAD(P)-binding domain"/>
    <property type="match status" value="1"/>
</dbReference>
<dbReference type="GO" id="GO:0050660">
    <property type="term" value="F:flavin adenine dinucleotide binding"/>
    <property type="evidence" value="ECO:0007669"/>
    <property type="project" value="InterPro"/>
</dbReference>
<sequence>MATVWQPADIASVCPNQIAPLTQCSQTGFMFLALVTQLFGNSVDNQFSYPNIDPYSDGKTTGIDNQEQSLTAPPFGTPALGEQIPLGSPIKPNVDFKTFPDFGPSLTNFKEPNNGHKTTAHSFGPNGSYGISETTFKINHGPSFNYNTSQKPNTLSANLFSNFESTPPIFDYNLIGRSGLLDSNTADSKTVTVTEKIKRKNRKKRQAIEEYDFIVVGAGSAGCVIANRLSEVKKWKVLLLEAGPEEPDVTSVPAFAPTLGGSSIDWSYRTQPEELTCRAQLGQTCRWIRGKSMGGSSAVNYLLYIRGNRRDYDSWAEAGNHGWSYAEVLPYFKKAENNQDIESHDLYYHSTTGPLNVERYQYVDVNTMMLVRAFNEKGLPIKDLNGASNLGTDIAQSTSKDGRRFSVNTAYIRPIRHRRPNLHIVTEAFVTKIMIDPFTKTAYGVQYVKNGIIYNVRSRKEVILSSGSLNSPKVLMLSGVGPKHHLESLNIPVYSDLRVGENLQDHVTTDALIISLSNKTSTAVSGNQLMQEVYNYYHQFPKKNGPLASTSTLSGTAFIKTEFAEQDAPDIQFHFDGRNIRDFYSDPTTYLASNIFPLSFYDGISARPLLLTPKSRGFLLLNYTDPVFGQPLIYSKFFTEKRDIDTLIAGIKYAVSLENTEAFRASGASFIKIPVQACANYIWGTYEYFKCILIQYTSTIYHPVGTCKMGPKWDNGAVVDSRLRVYGIKNLRVIDSSVMPTIIRGNTNAPTIMIAEKGTDMIKEDWLLPL</sequence>
<dbReference type="Proteomes" id="UP001652740">
    <property type="component" value="Unplaced"/>
</dbReference>
<evidence type="ECO:0000313" key="4">
    <source>
        <dbReference type="RefSeq" id="XP_031767166.2"/>
    </source>
</evidence>
<dbReference type="GeneID" id="113514715"/>
<feature type="domain" description="Glucose-methanol-choline oxidoreductase N-terminal" evidence="2">
    <location>
        <begin position="467"/>
        <end position="481"/>
    </location>
</feature>
<protein>
    <submittedName>
        <fullName evidence="4">Glucose dehydrogenase [FAD, quinone]-like</fullName>
    </submittedName>
</protein>
<comment type="similarity">
    <text evidence="1">Belongs to the GMC oxidoreductase family.</text>
</comment>